<dbReference type="InterPro" id="IPR037171">
    <property type="entry name" value="NagB/RpiA_transferase-like"/>
</dbReference>
<evidence type="ECO:0000256" key="3">
    <source>
        <dbReference type="ARBA" id="ARBA00022723"/>
    </source>
</evidence>
<sequence>MHQNASTFLENSEKKATNLVHRQTINFNIGKYNTAVKAGKQQFADLTTARERAKNIKWRALEHLDKHLEEFESNFTRRGGKVIWAENTQQVLEEILAICEAKNCKSIVKSKSMATEEVHLNHFLAQHNIECVETDLGEYIQQLDGEPPYHIVTPAMHKSKEDVARLFAEKLGTPPDLTPQEMTLVAREKLRQKYLDAEIGITGANFIIADIGGIAVTENEGNARLSTAFPKTHIVLVGIEKMLPSINDLAMFWPLLATYGTGQQVTVYNSIFSGPRQENETDGPEEMYVILMDNGRTNILADTEARESLYCIRCGSCLNACPVYKNIGGHSYGTTYSGPIGSVITPHLQGMESFMHLSYASSLCGNCTEVCPVRINVHELLLHNRHKAVEENYTSGGEKMSWFGWKQASLSRRMMNLVGGGAKNFFMKKFFSQAWGDDRSLPVFAPKSFNQLWKERKK</sequence>
<dbReference type="InterPro" id="IPR004452">
    <property type="entry name" value="LutB/LldF"/>
</dbReference>
<dbReference type="GO" id="GO:0046872">
    <property type="term" value="F:metal ion binding"/>
    <property type="evidence" value="ECO:0007669"/>
    <property type="project" value="UniProtKB-KW"/>
</dbReference>
<accession>A0A979GT70</accession>
<feature type="domain" description="4Fe-4S ferredoxin-type" evidence="8">
    <location>
        <begin position="301"/>
        <end position="332"/>
    </location>
</feature>
<dbReference type="InterPro" id="IPR003741">
    <property type="entry name" value="LUD_dom"/>
</dbReference>
<evidence type="ECO:0000259" key="8">
    <source>
        <dbReference type="PROSITE" id="PS51379"/>
    </source>
</evidence>
<dbReference type="RefSeq" id="WP_012788606.1">
    <property type="nucleotide sequence ID" value="NC_013132.1"/>
</dbReference>
<dbReference type="AlphaFoldDB" id="A0A979GT70"/>
<dbReference type="KEGG" id="cpi:Cpin_0932"/>
<dbReference type="SUPFAM" id="SSF100950">
    <property type="entry name" value="NagB/RpiA/CoA transferase-like"/>
    <property type="match status" value="1"/>
</dbReference>
<dbReference type="NCBIfam" id="TIGR00273">
    <property type="entry name" value="LutB/LldF family L-lactate oxidation iron-sulfur protein"/>
    <property type="match status" value="1"/>
</dbReference>
<dbReference type="PROSITE" id="PS00198">
    <property type="entry name" value="4FE4S_FER_1"/>
    <property type="match status" value="1"/>
</dbReference>
<keyword evidence="5" id="KW-0249">Electron transport</keyword>
<evidence type="ECO:0000256" key="6">
    <source>
        <dbReference type="ARBA" id="ARBA00023004"/>
    </source>
</evidence>
<keyword evidence="1" id="KW-0813">Transport</keyword>
<evidence type="ECO:0000313" key="9">
    <source>
        <dbReference type="EMBL" id="ACU58430.1"/>
    </source>
</evidence>
<keyword evidence="4" id="KW-0677">Repeat</keyword>
<evidence type="ECO:0000313" key="10">
    <source>
        <dbReference type="Proteomes" id="UP000002215"/>
    </source>
</evidence>
<dbReference type="Gene3D" id="1.10.1060.10">
    <property type="entry name" value="Alpha-helical ferredoxin"/>
    <property type="match status" value="1"/>
</dbReference>
<dbReference type="GO" id="GO:0006089">
    <property type="term" value="P:lactate metabolic process"/>
    <property type="evidence" value="ECO:0007669"/>
    <property type="project" value="InterPro"/>
</dbReference>
<dbReference type="Proteomes" id="UP000002215">
    <property type="component" value="Chromosome"/>
</dbReference>
<evidence type="ECO:0000256" key="1">
    <source>
        <dbReference type="ARBA" id="ARBA00022448"/>
    </source>
</evidence>
<name>A0A979GT70_CHIPD</name>
<dbReference type="InterPro" id="IPR017896">
    <property type="entry name" value="4Fe4S_Fe-S-bd"/>
</dbReference>
<proteinExistence type="predicted"/>
<dbReference type="SUPFAM" id="SSF46548">
    <property type="entry name" value="alpha-helical ferredoxin"/>
    <property type="match status" value="1"/>
</dbReference>
<protein>
    <recommendedName>
        <fullName evidence="8">4Fe-4S ferredoxin-type domain-containing protein</fullName>
    </recommendedName>
</protein>
<reference evidence="10" key="1">
    <citation type="submission" date="2009-08" db="EMBL/GenBank/DDBJ databases">
        <title>The complete genome of Chitinophaga pinensis DSM 2588.</title>
        <authorList>
            <consortium name="US DOE Joint Genome Institute (JGI-PGF)"/>
            <person name="Lucas S."/>
            <person name="Copeland A."/>
            <person name="Lapidus A."/>
            <person name="Glavina del Rio T."/>
            <person name="Dalin E."/>
            <person name="Tice H."/>
            <person name="Bruce D."/>
            <person name="Goodwin L."/>
            <person name="Pitluck S."/>
            <person name="Kyrpides N."/>
            <person name="Mavromatis K."/>
            <person name="Ivanova N."/>
            <person name="Mikhailova N."/>
            <person name="Sims D."/>
            <person name="Meinche L."/>
            <person name="Brettin T."/>
            <person name="Detter J.C."/>
            <person name="Han C."/>
            <person name="Larimer F."/>
            <person name="Land M."/>
            <person name="Hauser L."/>
            <person name="Markowitz V."/>
            <person name="Cheng J.-F."/>
            <person name="Hugenholtz P."/>
            <person name="Woyke T."/>
            <person name="Wu D."/>
            <person name="Spring S."/>
            <person name="Klenk H.-P."/>
            <person name="Eisen J.A."/>
        </authorList>
    </citation>
    <scope>NUCLEOTIDE SEQUENCE [LARGE SCALE GENOMIC DNA]</scope>
    <source>
        <strain evidence="10">ATCC 43595 / DSM 2588 / LMG 13176 / NBRC 15968 / NCIMB 11800 / UQM 2034</strain>
    </source>
</reference>
<gene>
    <name evidence="9" type="ordered locus">Cpin_0932</name>
</gene>
<dbReference type="PROSITE" id="PS51379">
    <property type="entry name" value="4FE4S_FER_2"/>
    <property type="match status" value="1"/>
</dbReference>
<keyword evidence="6" id="KW-0408">Iron</keyword>
<dbReference type="OrthoDB" id="9782337at2"/>
<keyword evidence="3" id="KW-0479">Metal-binding</keyword>
<dbReference type="InterPro" id="IPR017900">
    <property type="entry name" value="4Fe4S_Fe_S_CS"/>
</dbReference>
<keyword evidence="2" id="KW-0004">4Fe-4S</keyword>
<evidence type="ECO:0000256" key="2">
    <source>
        <dbReference type="ARBA" id="ARBA00022485"/>
    </source>
</evidence>
<organism evidence="9 10">
    <name type="scientific">Chitinophaga pinensis (strain ATCC 43595 / DSM 2588 / LMG 13176 / NBRC 15968 / NCIMB 11800 / UQM 2034)</name>
    <dbReference type="NCBI Taxonomy" id="485918"/>
    <lineage>
        <taxon>Bacteria</taxon>
        <taxon>Pseudomonadati</taxon>
        <taxon>Bacteroidota</taxon>
        <taxon>Chitinophagia</taxon>
        <taxon>Chitinophagales</taxon>
        <taxon>Chitinophagaceae</taxon>
        <taxon>Chitinophaga</taxon>
    </lineage>
</organism>
<dbReference type="EMBL" id="CP001699">
    <property type="protein sequence ID" value="ACU58430.1"/>
    <property type="molecule type" value="Genomic_DNA"/>
</dbReference>
<dbReference type="InterPro" id="IPR009051">
    <property type="entry name" value="Helical_ferredxn"/>
</dbReference>
<dbReference type="InterPro" id="IPR024185">
    <property type="entry name" value="FTHF_cligase-like_sf"/>
</dbReference>
<dbReference type="PANTHER" id="PTHR47153:SF2">
    <property type="entry name" value="LACTATE UTILIZATION PROTEIN B"/>
    <property type="match status" value="1"/>
</dbReference>
<dbReference type="Pfam" id="PF13183">
    <property type="entry name" value="Fer4_8"/>
    <property type="match status" value="1"/>
</dbReference>
<keyword evidence="7" id="KW-0411">Iron-sulfur</keyword>
<evidence type="ECO:0000256" key="7">
    <source>
        <dbReference type="ARBA" id="ARBA00023014"/>
    </source>
</evidence>
<evidence type="ECO:0000256" key="4">
    <source>
        <dbReference type="ARBA" id="ARBA00022737"/>
    </source>
</evidence>
<dbReference type="PANTHER" id="PTHR47153">
    <property type="entry name" value="LACTATE UTILIZATION PROTEIN B"/>
    <property type="match status" value="1"/>
</dbReference>
<dbReference type="Pfam" id="PF02589">
    <property type="entry name" value="LUD_dom"/>
    <property type="match status" value="1"/>
</dbReference>
<reference evidence="9 10" key="2">
    <citation type="journal article" date="2010" name="Stand. Genomic Sci.">
        <title>Complete genome sequence of Chitinophaga pinensis type strain (UQM 2034).</title>
        <authorList>
            <person name="Glavina Del Rio T."/>
            <person name="Abt B."/>
            <person name="Spring S."/>
            <person name="Lapidus A."/>
            <person name="Nolan M."/>
            <person name="Tice H."/>
            <person name="Copeland A."/>
            <person name="Cheng J.F."/>
            <person name="Chen F."/>
            <person name="Bruce D."/>
            <person name="Goodwin L."/>
            <person name="Pitluck S."/>
            <person name="Ivanova N."/>
            <person name="Mavromatis K."/>
            <person name="Mikhailova N."/>
            <person name="Pati A."/>
            <person name="Chen A."/>
            <person name="Palaniappan K."/>
            <person name="Land M."/>
            <person name="Hauser L."/>
            <person name="Chang Y.J."/>
            <person name="Jeffries C.D."/>
            <person name="Chain P."/>
            <person name="Saunders E."/>
            <person name="Detter J.C."/>
            <person name="Brettin T."/>
            <person name="Rohde M."/>
            <person name="Goker M."/>
            <person name="Bristow J."/>
            <person name="Eisen J.A."/>
            <person name="Markowitz V."/>
            <person name="Hugenholtz P."/>
            <person name="Kyrpides N.C."/>
            <person name="Klenk H.P."/>
            <person name="Lucas S."/>
        </authorList>
    </citation>
    <scope>NUCLEOTIDE SEQUENCE [LARGE SCALE GENOMIC DNA]</scope>
    <source>
        <strain evidence="10">ATCC 43595 / DSM 2588 / LMG 13176 / NBRC 15968 / NCIMB 11800 / UQM 2034</strain>
    </source>
</reference>
<evidence type="ECO:0000256" key="5">
    <source>
        <dbReference type="ARBA" id="ARBA00022982"/>
    </source>
</evidence>
<dbReference type="GO" id="GO:0051539">
    <property type="term" value="F:4 iron, 4 sulfur cluster binding"/>
    <property type="evidence" value="ECO:0007669"/>
    <property type="project" value="UniProtKB-KW"/>
</dbReference>
<dbReference type="Gene3D" id="3.40.50.10420">
    <property type="entry name" value="NagB/RpiA/CoA transferase-like"/>
    <property type="match status" value="1"/>
</dbReference>